<comment type="similarity">
    <text evidence="2">Belongs to the monovalent cation:proton antiporter 2 (CPA2) transporter (TC 2.A.37) family.</text>
</comment>
<evidence type="ECO:0000256" key="4">
    <source>
        <dbReference type="ARBA" id="ARBA00022449"/>
    </source>
</evidence>
<dbReference type="PANTHER" id="PTHR46157">
    <property type="entry name" value="K(+) EFFLUX ANTIPORTER 3, CHLOROPLASTIC"/>
    <property type="match status" value="1"/>
</dbReference>
<feature type="transmembrane region" description="Helical" evidence="11">
    <location>
        <begin position="178"/>
        <end position="204"/>
    </location>
</feature>
<feature type="transmembrane region" description="Helical" evidence="11">
    <location>
        <begin position="32"/>
        <end position="50"/>
    </location>
</feature>
<protein>
    <submittedName>
        <fullName evidence="13">Monovalent cation:proton antiporter-2 (CPA2) family protein</fullName>
    </submittedName>
</protein>
<dbReference type="InterPro" id="IPR003148">
    <property type="entry name" value="RCK_N"/>
</dbReference>
<reference evidence="14" key="1">
    <citation type="journal article" date="2019" name="Int. J. Syst. Evol. Microbiol.">
        <title>The Global Catalogue of Microorganisms (GCM) 10K type strain sequencing project: providing services to taxonomists for standard genome sequencing and annotation.</title>
        <authorList>
            <consortium name="The Broad Institute Genomics Platform"/>
            <consortium name="The Broad Institute Genome Sequencing Center for Infectious Disease"/>
            <person name="Wu L."/>
            <person name="Ma J."/>
        </authorList>
    </citation>
    <scope>NUCLEOTIDE SEQUENCE [LARGE SCALE GENOMIC DNA]</scope>
    <source>
        <strain evidence="14">CGMCC 1.15304</strain>
    </source>
</reference>
<gene>
    <name evidence="13" type="ORF">ACFO5Q_00515</name>
</gene>
<evidence type="ECO:0000256" key="1">
    <source>
        <dbReference type="ARBA" id="ARBA00004141"/>
    </source>
</evidence>
<feature type="transmembrane region" description="Helical" evidence="11">
    <location>
        <begin position="6"/>
        <end position="25"/>
    </location>
</feature>
<feature type="transmembrane region" description="Helical" evidence="11">
    <location>
        <begin position="297"/>
        <end position="318"/>
    </location>
</feature>
<feature type="transmembrane region" description="Helical" evidence="11">
    <location>
        <begin position="118"/>
        <end position="137"/>
    </location>
</feature>
<evidence type="ECO:0000256" key="2">
    <source>
        <dbReference type="ARBA" id="ARBA00005551"/>
    </source>
</evidence>
<evidence type="ECO:0000256" key="9">
    <source>
        <dbReference type="ARBA" id="ARBA00023065"/>
    </source>
</evidence>
<dbReference type="PROSITE" id="PS51201">
    <property type="entry name" value="RCK_N"/>
    <property type="match status" value="1"/>
</dbReference>
<keyword evidence="4" id="KW-0050">Antiport</keyword>
<feature type="transmembrane region" description="Helical" evidence="11">
    <location>
        <begin position="216"/>
        <end position="234"/>
    </location>
</feature>
<comment type="caution">
    <text evidence="13">The sequence shown here is derived from an EMBL/GenBank/DDBJ whole genome shotgun (WGS) entry which is preliminary data.</text>
</comment>
<evidence type="ECO:0000256" key="3">
    <source>
        <dbReference type="ARBA" id="ARBA00022448"/>
    </source>
</evidence>
<feature type="transmembrane region" description="Helical" evidence="11">
    <location>
        <begin position="240"/>
        <end position="258"/>
    </location>
</feature>
<accession>A0ABV8U6Q5</accession>
<sequence length="569" mass="60228">MHENAMLIEILSLMAVAVIAATIFSRLGLGAILGYLVGGMLIGPSGLGLITNPAQIAHIGEFGVVFLLFLIGIELKPARLWVMRRQVFGLGSAQLLITGVVLWGVVQYGLQLDTAQSALVGFGLALSSTAFGIQLLASKNQLSSQWGRAGFSILLLQDLAVVPLLALVPILVKGDATIGASFGIALLETMAILTGVIMAGRLAINPLFRLVAAGRTPEVFTGFALLLVLGFGWLMESIGLSMAMGAFIAGLLMAESEFRHQVEVDIQPFRGLLLGLFFMSVGMGINISTLVDQTGLILIGLLVLLSIKAVIITGLVRVMKQPLGEAIKVGALLAQSGEFGFVLFTYAQLEGLLEGPLVEMLSAVIALSMAATPLLFLLGERLARRVARDTGTPPSVAPQEDDKKHIVIAGFGRVGDTIARILSDLELPFTAVDLNPEHVKRAREAGHTAIYGDAARPEILRAVGAGKAAMLVITVDDPKASERMIVCAKRECPTLPIFVRTHNNTAAKALRKLGAMHAVPETLEASLSLGAEVARAMNADEADIQTVVTALRSDDYRAIAPEEETPSKA</sequence>
<dbReference type="PANTHER" id="PTHR46157:SF4">
    <property type="entry name" value="K(+) EFFLUX ANTIPORTER 3, CHLOROPLASTIC"/>
    <property type="match status" value="1"/>
</dbReference>
<organism evidence="13 14">
    <name type="scientific">Kordiimonas lipolytica</name>
    <dbReference type="NCBI Taxonomy" id="1662421"/>
    <lineage>
        <taxon>Bacteria</taxon>
        <taxon>Pseudomonadati</taxon>
        <taxon>Pseudomonadota</taxon>
        <taxon>Alphaproteobacteria</taxon>
        <taxon>Kordiimonadales</taxon>
        <taxon>Kordiimonadaceae</taxon>
        <taxon>Kordiimonas</taxon>
    </lineage>
</organism>
<dbReference type="Gene3D" id="3.40.50.720">
    <property type="entry name" value="NAD(P)-binding Rossmann-like Domain"/>
    <property type="match status" value="1"/>
</dbReference>
<dbReference type="Gene3D" id="1.20.1530.20">
    <property type="match status" value="1"/>
</dbReference>
<keyword evidence="5" id="KW-0633">Potassium transport</keyword>
<dbReference type="EMBL" id="JBHSCR010000001">
    <property type="protein sequence ID" value="MFC4346324.1"/>
    <property type="molecule type" value="Genomic_DNA"/>
</dbReference>
<feature type="transmembrane region" description="Helical" evidence="11">
    <location>
        <begin position="361"/>
        <end position="378"/>
    </location>
</feature>
<comment type="subcellular location">
    <subcellularLocation>
        <location evidence="1">Membrane</location>
        <topology evidence="1">Multi-pass membrane protein</topology>
    </subcellularLocation>
</comment>
<feature type="transmembrane region" description="Helical" evidence="11">
    <location>
        <begin position="270"/>
        <end position="291"/>
    </location>
</feature>
<feature type="transmembrane region" description="Helical" evidence="11">
    <location>
        <begin position="330"/>
        <end position="349"/>
    </location>
</feature>
<feature type="domain" description="RCK N-terminal" evidence="12">
    <location>
        <begin position="403"/>
        <end position="520"/>
    </location>
</feature>
<name>A0ABV8U6Q5_9PROT</name>
<dbReference type="InterPro" id="IPR038770">
    <property type="entry name" value="Na+/solute_symporter_sf"/>
</dbReference>
<keyword evidence="8 11" id="KW-1133">Transmembrane helix</keyword>
<keyword evidence="7" id="KW-0630">Potassium</keyword>
<evidence type="ECO:0000256" key="7">
    <source>
        <dbReference type="ARBA" id="ARBA00022958"/>
    </source>
</evidence>
<dbReference type="InterPro" id="IPR036291">
    <property type="entry name" value="NAD(P)-bd_dom_sf"/>
</dbReference>
<feature type="transmembrane region" description="Helical" evidence="11">
    <location>
        <begin position="149"/>
        <end position="172"/>
    </location>
</feature>
<evidence type="ECO:0000256" key="11">
    <source>
        <dbReference type="SAM" id="Phobius"/>
    </source>
</evidence>
<dbReference type="RefSeq" id="WP_068150631.1">
    <property type="nucleotide sequence ID" value="NZ_JBHSCR010000001.1"/>
</dbReference>
<dbReference type="Proteomes" id="UP001595776">
    <property type="component" value="Unassembled WGS sequence"/>
</dbReference>
<keyword evidence="6 11" id="KW-0812">Transmembrane</keyword>
<evidence type="ECO:0000256" key="10">
    <source>
        <dbReference type="ARBA" id="ARBA00023136"/>
    </source>
</evidence>
<evidence type="ECO:0000256" key="5">
    <source>
        <dbReference type="ARBA" id="ARBA00022538"/>
    </source>
</evidence>
<keyword evidence="14" id="KW-1185">Reference proteome</keyword>
<dbReference type="SUPFAM" id="SSF51735">
    <property type="entry name" value="NAD(P)-binding Rossmann-fold domains"/>
    <property type="match status" value="1"/>
</dbReference>
<keyword evidence="10 11" id="KW-0472">Membrane</keyword>
<keyword evidence="9" id="KW-0406">Ion transport</keyword>
<dbReference type="Pfam" id="PF02254">
    <property type="entry name" value="TrkA_N"/>
    <property type="match status" value="1"/>
</dbReference>
<evidence type="ECO:0000313" key="14">
    <source>
        <dbReference type="Proteomes" id="UP001595776"/>
    </source>
</evidence>
<dbReference type="InterPro" id="IPR004771">
    <property type="entry name" value="K/H_exchanger"/>
</dbReference>
<dbReference type="Pfam" id="PF00999">
    <property type="entry name" value="Na_H_Exchanger"/>
    <property type="match status" value="1"/>
</dbReference>
<keyword evidence="3" id="KW-0813">Transport</keyword>
<feature type="transmembrane region" description="Helical" evidence="11">
    <location>
        <begin position="56"/>
        <end position="75"/>
    </location>
</feature>
<evidence type="ECO:0000259" key="12">
    <source>
        <dbReference type="PROSITE" id="PS51201"/>
    </source>
</evidence>
<evidence type="ECO:0000256" key="8">
    <source>
        <dbReference type="ARBA" id="ARBA00022989"/>
    </source>
</evidence>
<evidence type="ECO:0000313" key="13">
    <source>
        <dbReference type="EMBL" id="MFC4346324.1"/>
    </source>
</evidence>
<dbReference type="NCBIfam" id="TIGR00932">
    <property type="entry name" value="2a37"/>
    <property type="match status" value="1"/>
</dbReference>
<proteinExistence type="inferred from homology"/>
<feature type="transmembrane region" description="Helical" evidence="11">
    <location>
        <begin position="87"/>
        <end position="106"/>
    </location>
</feature>
<dbReference type="InterPro" id="IPR006153">
    <property type="entry name" value="Cation/H_exchanger_TM"/>
</dbReference>
<evidence type="ECO:0000256" key="6">
    <source>
        <dbReference type="ARBA" id="ARBA00022692"/>
    </source>
</evidence>